<dbReference type="PANTHER" id="PTHR48475:SF2">
    <property type="entry name" value="RIBONUCLEASE H"/>
    <property type="match status" value="1"/>
</dbReference>
<feature type="domain" description="RNase H type-1" evidence="7">
    <location>
        <begin position="182"/>
        <end position="306"/>
    </location>
</feature>
<evidence type="ECO:0000259" key="8">
    <source>
        <dbReference type="PROSITE" id="PS50994"/>
    </source>
</evidence>
<dbReference type="GO" id="GO:0004523">
    <property type="term" value="F:RNA-DNA hybrid ribonuclease activity"/>
    <property type="evidence" value="ECO:0007669"/>
    <property type="project" value="InterPro"/>
</dbReference>
<dbReference type="Gene3D" id="3.30.70.270">
    <property type="match status" value="1"/>
</dbReference>
<evidence type="ECO:0000256" key="3">
    <source>
        <dbReference type="ARBA" id="ARBA00022722"/>
    </source>
</evidence>
<dbReference type="InterPro" id="IPR041373">
    <property type="entry name" value="RT_RNaseH"/>
</dbReference>
<dbReference type="PROSITE" id="PS50994">
    <property type="entry name" value="INTEGRASE"/>
    <property type="match status" value="1"/>
</dbReference>
<accession>A0A2N9FLR5</accession>
<evidence type="ECO:0000256" key="5">
    <source>
        <dbReference type="ARBA" id="ARBA00022801"/>
    </source>
</evidence>
<keyword evidence="4" id="KW-0255">Endonuclease</keyword>
<dbReference type="Pfam" id="PF00665">
    <property type="entry name" value="rve"/>
    <property type="match status" value="1"/>
</dbReference>
<name>A0A2N9FLR5_FAGSY</name>
<dbReference type="InterPro" id="IPR036397">
    <property type="entry name" value="RNaseH_sf"/>
</dbReference>
<dbReference type="PROSITE" id="PS50879">
    <property type="entry name" value="RNASE_H_1"/>
    <property type="match status" value="1"/>
</dbReference>
<dbReference type="GO" id="GO:0003676">
    <property type="term" value="F:nucleic acid binding"/>
    <property type="evidence" value="ECO:0007669"/>
    <property type="project" value="InterPro"/>
</dbReference>
<sequence>MVTKMFSELLGRTVEEVYIDDMVVKSVKGTDHMEDLERVFGILRRHNLKKLNASKCAFGVGSGKFLGFLVTQRGIEANPDQIAAIQGLQPPKNVREVQRLTGMAAALNRFISNKTMNGAETRYLPLEKSALALFVTGKKLPHYFQAHIMIVLTSLPLKALFRSSDFSGRISKWGAQLGSYDVRYKPRTAIKGGSGLGIVLISPEGELLEQAVRLGFSASNNEAEYEALLYGLRAAKRLGADPLAIHCDSQLIVNQLIGEYMAKDERMIAYLDLARNLLKGFSKFSIEKVGREHNGHADSLAGLASSVAPEFRRTITVEVQDSPSILKGGQASVCQVEMGPSWMDPILGYLSKDILPADQKEAAKIRKTATRYWVSREGKLYKKSYTRPYLLCVHPDQVPNLLYEIHEGKDAAQYVRRYEKCQLFAPAIHKPASQLNPISSPWPFAQWWLDLVGPLPRATGNRQWLIVATDYFTKWVEAEPLARITDSESRKFVWKNIITRFGIPRCFVSDNGTQFDSGPFKKYCSDFGIRNHFSRPAYPQRNGQAESSNKVILNGIKKRLEEAKGRWVEELPTDLPTVRSEEYDQDNNELVLARDLDLAQERRDLAMIRLASYQGDLKKRYGKSVSERILVPGDLVLRKVLGSRRDPTQGKLGANWEGPYQIVSEARLGAFNLKGMDDKPVKRPWNISNLKKFYQ</sequence>
<dbReference type="Pfam" id="PF17917">
    <property type="entry name" value="RT_RNaseH"/>
    <property type="match status" value="1"/>
</dbReference>
<dbReference type="AlphaFoldDB" id="A0A2N9FLR5"/>
<dbReference type="Gene3D" id="3.30.420.10">
    <property type="entry name" value="Ribonuclease H-like superfamily/Ribonuclease H"/>
    <property type="match status" value="2"/>
</dbReference>
<dbReference type="CDD" id="cd09279">
    <property type="entry name" value="RNase_HI_like"/>
    <property type="match status" value="1"/>
</dbReference>
<gene>
    <name evidence="9" type="ORF">FSB_LOCUS16005</name>
</gene>
<evidence type="ECO:0000256" key="1">
    <source>
        <dbReference type="ARBA" id="ARBA00022679"/>
    </source>
</evidence>
<proteinExistence type="predicted"/>
<dbReference type="Pfam" id="PF13456">
    <property type="entry name" value="RVT_3"/>
    <property type="match status" value="1"/>
</dbReference>
<organism evidence="9">
    <name type="scientific">Fagus sylvatica</name>
    <name type="common">Beechnut</name>
    <dbReference type="NCBI Taxonomy" id="28930"/>
    <lineage>
        <taxon>Eukaryota</taxon>
        <taxon>Viridiplantae</taxon>
        <taxon>Streptophyta</taxon>
        <taxon>Embryophyta</taxon>
        <taxon>Tracheophyta</taxon>
        <taxon>Spermatophyta</taxon>
        <taxon>Magnoliopsida</taxon>
        <taxon>eudicotyledons</taxon>
        <taxon>Gunneridae</taxon>
        <taxon>Pentapetalae</taxon>
        <taxon>rosids</taxon>
        <taxon>fabids</taxon>
        <taxon>Fagales</taxon>
        <taxon>Fagaceae</taxon>
        <taxon>Fagus</taxon>
    </lineage>
</organism>
<dbReference type="GO" id="GO:0015074">
    <property type="term" value="P:DNA integration"/>
    <property type="evidence" value="ECO:0007669"/>
    <property type="project" value="InterPro"/>
</dbReference>
<dbReference type="SUPFAM" id="SSF56672">
    <property type="entry name" value="DNA/RNA polymerases"/>
    <property type="match status" value="1"/>
</dbReference>
<evidence type="ECO:0000256" key="2">
    <source>
        <dbReference type="ARBA" id="ARBA00022695"/>
    </source>
</evidence>
<keyword evidence="1" id="KW-0808">Transferase</keyword>
<evidence type="ECO:0000256" key="4">
    <source>
        <dbReference type="ARBA" id="ARBA00022759"/>
    </source>
</evidence>
<keyword evidence="5" id="KW-0378">Hydrolase</keyword>
<evidence type="ECO:0000256" key="6">
    <source>
        <dbReference type="ARBA" id="ARBA00022918"/>
    </source>
</evidence>
<keyword evidence="2" id="KW-0548">Nucleotidyltransferase</keyword>
<dbReference type="SUPFAM" id="SSF53098">
    <property type="entry name" value="Ribonuclease H-like"/>
    <property type="match status" value="2"/>
</dbReference>
<keyword evidence="3" id="KW-0540">Nuclease</keyword>
<evidence type="ECO:0000259" key="7">
    <source>
        <dbReference type="PROSITE" id="PS50879"/>
    </source>
</evidence>
<dbReference type="InterPro" id="IPR002156">
    <property type="entry name" value="RNaseH_domain"/>
</dbReference>
<dbReference type="EMBL" id="OIVN01000972">
    <property type="protein sequence ID" value="SPC88123.1"/>
    <property type="molecule type" value="Genomic_DNA"/>
</dbReference>
<evidence type="ECO:0000313" key="9">
    <source>
        <dbReference type="EMBL" id="SPC88123.1"/>
    </source>
</evidence>
<dbReference type="InterPro" id="IPR001584">
    <property type="entry name" value="Integrase_cat-core"/>
</dbReference>
<dbReference type="GO" id="GO:0003964">
    <property type="term" value="F:RNA-directed DNA polymerase activity"/>
    <property type="evidence" value="ECO:0007669"/>
    <property type="project" value="UniProtKB-KW"/>
</dbReference>
<reference evidence="9" key="1">
    <citation type="submission" date="2018-02" db="EMBL/GenBank/DDBJ databases">
        <authorList>
            <person name="Cohen D.B."/>
            <person name="Kent A.D."/>
        </authorList>
    </citation>
    <scope>NUCLEOTIDE SEQUENCE</scope>
</reference>
<feature type="domain" description="Integrase catalytic" evidence="8">
    <location>
        <begin position="439"/>
        <end position="620"/>
    </location>
</feature>
<dbReference type="InterPro" id="IPR012337">
    <property type="entry name" value="RNaseH-like_sf"/>
</dbReference>
<protein>
    <submittedName>
        <fullName evidence="9">Uncharacterized protein</fullName>
    </submittedName>
</protein>
<keyword evidence="6" id="KW-0695">RNA-directed DNA polymerase</keyword>
<dbReference type="PANTHER" id="PTHR48475">
    <property type="entry name" value="RIBONUCLEASE H"/>
    <property type="match status" value="1"/>
</dbReference>
<dbReference type="InterPro" id="IPR043502">
    <property type="entry name" value="DNA/RNA_pol_sf"/>
</dbReference>
<dbReference type="InterPro" id="IPR043128">
    <property type="entry name" value="Rev_trsase/Diguanyl_cyclase"/>
</dbReference>